<organism evidence="1 2">
    <name type="scientific">Tissierella praeacuta DSM 18095</name>
    <dbReference type="NCBI Taxonomy" id="1123404"/>
    <lineage>
        <taxon>Bacteria</taxon>
        <taxon>Bacillati</taxon>
        <taxon>Bacillota</taxon>
        <taxon>Tissierellia</taxon>
        <taxon>Tissierellales</taxon>
        <taxon>Tissierellaceae</taxon>
        <taxon>Tissierella</taxon>
    </lineage>
</organism>
<evidence type="ECO:0000313" key="2">
    <source>
        <dbReference type="Proteomes" id="UP000184114"/>
    </source>
</evidence>
<dbReference type="GeneID" id="90994007"/>
<reference evidence="2" key="1">
    <citation type="submission" date="2016-11" db="EMBL/GenBank/DDBJ databases">
        <authorList>
            <person name="Varghese N."/>
            <person name="Submissions S."/>
        </authorList>
    </citation>
    <scope>NUCLEOTIDE SEQUENCE [LARGE SCALE GENOMIC DNA]</scope>
    <source>
        <strain evidence="2">DSM 18095</strain>
    </source>
</reference>
<dbReference type="STRING" id="1123404.SAMN02745784_01833"/>
<dbReference type="AlphaFoldDB" id="A0A1M4WFA8"/>
<keyword evidence="2" id="KW-1185">Reference proteome</keyword>
<dbReference type="Proteomes" id="UP000184114">
    <property type="component" value="Unassembled WGS sequence"/>
</dbReference>
<name>A0A1M4WFA8_9FIRM</name>
<proteinExistence type="predicted"/>
<accession>A0A1M4WFA8</accession>
<protein>
    <submittedName>
        <fullName evidence="1">Uncharacterized protein</fullName>
    </submittedName>
</protein>
<gene>
    <name evidence="1" type="ORF">SAMN02745784_01833</name>
</gene>
<evidence type="ECO:0000313" key="1">
    <source>
        <dbReference type="EMBL" id="SHE79904.1"/>
    </source>
</evidence>
<dbReference type="RefSeq" id="WP_072975652.1">
    <property type="nucleotide sequence ID" value="NZ_FQTY01000007.1"/>
</dbReference>
<dbReference type="EMBL" id="FQTY01000007">
    <property type="protein sequence ID" value="SHE79904.1"/>
    <property type="molecule type" value="Genomic_DNA"/>
</dbReference>
<sequence>MSKIYYRVVEILDEHSILVNYGRESGANEDDEVRIISKGPEVIDPETNKSLGTLDSIKAVLTIVTAYDKFSLCKKIQVTTKNALISPLSQFDVTSKSIKTINVDKNSISNKELPNDKVIKVGDKVEIL</sequence>